<dbReference type="InterPro" id="IPR024079">
    <property type="entry name" value="MetalloPept_cat_dom_sf"/>
</dbReference>
<feature type="signal peptide" evidence="1">
    <location>
        <begin position="1"/>
        <end position="22"/>
    </location>
</feature>
<keyword evidence="1" id="KW-0732">Signal</keyword>
<dbReference type="STRING" id="1150368.SAMN02927921_01191"/>
<dbReference type="Proteomes" id="UP000182248">
    <property type="component" value="Unassembled WGS sequence"/>
</dbReference>
<dbReference type="AlphaFoldDB" id="A0A1K1NE99"/>
<evidence type="ECO:0000313" key="2">
    <source>
        <dbReference type="EMBL" id="SFW33577.1"/>
    </source>
</evidence>
<dbReference type="OrthoDB" id="1121673at2"/>
<protein>
    <recommendedName>
        <fullName evidence="4">Membrane metalloprotease</fullName>
    </recommendedName>
</protein>
<evidence type="ECO:0008006" key="4">
    <source>
        <dbReference type="Google" id="ProtNLM"/>
    </source>
</evidence>
<feature type="chain" id="PRO_5009666061" description="Membrane metalloprotease" evidence="1">
    <location>
        <begin position="23"/>
        <end position="265"/>
    </location>
</feature>
<evidence type="ECO:0000313" key="3">
    <source>
        <dbReference type="Proteomes" id="UP000182248"/>
    </source>
</evidence>
<dbReference type="EMBL" id="FPJE01000005">
    <property type="protein sequence ID" value="SFW33577.1"/>
    <property type="molecule type" value="Genomic_DNA"/>
</dbReference>
<gene>
    <name evidence="2" type="ORF">SAMN02927921_01191</name>
</gene>
<name>A0A1K1NE99_9FLAO</name>
<sequence length="265" mass="28986">MTVKNMVSRALLAALFTMVVVGCSGDDEEGGMVASEQSKVLNREKTGSSAYDLLSAETYSKIVLEFIYVEGYEPAAQSVENLKSFIEARMHKPGGIVIEERWIDSPGLSEYSVNDVFELEKEERMRYSDKEEGEITVFAFFADQASDKNEGNKVTLGAAYLNTSFVIYESTIREVSGRAGTSGRISMESTVLQHEFGHLLGLVDLGTPMQEDHLDEENGHHCDNEDCLMYYQAESGGGISGLINGGSIPQLHAQCLADLRANGGK</sequence>
<dbReference type="PROSITE" id="PS51257">
    <property type="entry name" value="PROKAR_LIPOPROTEIN"/>
    <property type="match status" value="1"/>
</dbReference>
<dbReference type="RefSeq" id="WP_083564806.1">
    <property type="nucleotide sequence ID" value="NZ_JAPPSR010000020.1"/>
</dbReference>
<proteinExistence type="predicted"/>
<dbReference type="SUPFAM" id="SSF55486">
    <property type="entry name" value="Metalloproteases ('zincins'), catalytic domain"/>
    <property type="match status" value="1"/>
</dbReference>
<accession>A0A1K1NE99</accession>
<reference evidence="2 3" key="1">
    <citation type="submission" date="2016-11" db="EMBL/GenBank/DDBJ databases">
        <authorList>
            <person name="Jaros S."/>
            <person name="Januszkiewicz K."/>
            <person name="Wedrychowicz H."/>
        </authorList>
    </citation>
    <scope>NUCLEOTIDE SEQUENCE [LARGE SCALE GENOMIC DNA]</scope>
    <source>
        <strain evidence="2 3">CGMCC 1.12145</strain>
    </source>
</reference>
<keyword evidence="3" id="KW-1185">Reference proteome</keyword>
<dbReference type="Gene3D" id="3.40.390.10">
    <property type="entry name" value="Collagenase (Catalytic Domain)"/>
    <property type="match status" value="1"/>
</dbReference>
<evidence type="ECO:0000256" key="1">
    <source>
        <dbReference type="SAM" id="SignalP"/>
    </source>
</evidence>
<dbReference type="GO" id="GO:0008237">
    <property type="term" value="F:metallopeptidase activity"/>
    <property type="evidence" value="ECO:0007669"/>
    <property type="project" value="InterPro"/>
</dbReference>
<organism evidence="2 3">
    <name type="scientific">Sinomicrobium oceani</name>
    <dbReference type="NCBI Taxonomy" id="1150368"/>
    <lineage>
        <taxon>Bacteria</taxon>
        <taxon>Pseudomonadati</taxon>
        <taxon>Bacteroidota</taxon>
        <taxon>Flavobacteriia</taxon>
        <taxon>Flavobacteriales</taxon>
        <taxon>Flavobacteriaceae</taxon>
        <taxon>Sinomicrobium</taxon>
    </lineage>
</organism>